<dbReference type="AlphaFoldDB" id="A0A1L9UN20"/>
<dbReference type="OrthoDB" id="4443452at2759"/>
<accession>A0A1L9UN20</accession>
<dbReference type="OMA" id="YAYQIDA"/>
<keyword evidence="1" id="KW-0732">Signal</keyword>
<gene>
    <name evidence="2" type="ORF">ASPBRDRAFT_63924</name>
</gene>
<evidence type="ECO:0000256" key="1">
    <source>
        <dbReference type="SAM" id="SignalP"/>
    </source>
</evidence>
<proteinExistence type="predicted"/>
<evidence type="ECO:0000313" key="3">
    <source>
        <dbReference type="Proteomes" id="UP000184499"/>
    </source>
</evidence>
<dbReference type="Proteomes" id="UP000184499">
    <property type="component" value="Unassembled WGS sequence"/>
</dbReference>
<sequence>MKPVLLIFMLVLSIDLAYCSRYSGPYEAIFFYYAYQIDAAAAARAAEDGVSYTATIGGKCIGDDCTLEAFIKQIMDPYYAEDLTPTAIGATRSPDVYATAEEIDAYWNYNGNNLQTDEIIKDAPNVFANVVDKVVAKIQEARAVVPSADLVDKAAVALKWAQAVRLSEMVVRNGQLQGHKAQAFAEDYPDISLQSTQRELDVDTTVSPSIKIPYTDLDYAGMALVSANGDGPTAVHKYLGFLTWAQRTPREKIYRTHQNIVNMYQRLIPSLEAGCS</sequence>
<protein>
    <submittedName>
        <fullName evidence="2">Uncharacterized protein</fullName>
    </submittedName>
</protein>
<dbReference type="GeneID" id="93580927"/>
<reference evidence="3" key="1">
    <citation type="journal article" date="2017" name="Genome Biol.">
        <title>Comparative genomics reveals high biological diversity and specific adaptations in the industrially and medically important fungal genus Aspergillus.</title>
        <authorList>
            <person name="de Vries R.P."/>
            <person name="Riley R."/>
            <person name="Wiebenga A."/>
            <person name="Aguilar-Osorio G."/>
            <person name="Amillis S."/>
            <person name="Uchima C.A."/>
            <person name="Anderluh G."/>
            <person name="Asadollahi M."/>
            <person name="Askin M."/>
            <person name="Barry K."/>
            <person name="Battaglia E."/>
            <person name="Bayram O."/>
            <person name="Benocci T."/>
            <person name="Braus-Stromeyer S.A."/>
            <person name="Caldana C."/>
            <person name="Canovas D."/>
            <person name="Cerqueira G.C."/>
            <person name="Chen F."/>
            <person name="Chen W."/>
            <person name="Choi C."/>
            <person name="Clum A."/>
            <person name="Dos Santos R.A."/>
            <person name="Damasio A.R."/>
            <person name="Diallinas G."/>
            <person name="Emri T."/>
            <person name="Fekete E."/>
            <person name="Flipphi M."/>
            <person name="Freyberg S."/>
            <person name="Gallo A."/>
            <person name="Gournas C."/>
            <person name="Habgood R."/>
            <person name="Hainaut M."/>
            <person name="Harispe M.L."/>
            <person name="Henrissat B."/>
            <person name="Hilden K.S."/>
            <person name="Hope R."/>
            <person name="Hossain A."/>
            <person name="Karabika E."/>
            <person name="Karaffa L."/>
            <person name="Karanyi Z."/>
            <person name="Krasevec N."/>
            <person name="Kuo A."/>
            <person name="Kusch H."/>
            <person name="LaButti K."/>
            <person name="Lagendijk E.L."/>
            <person name="Lapidus A."/>
            <person name="Levasseur A."/>
            <person name="Lindquist E."/>
            <person name="Lipzen A."/>
            <person name="Logrieco A.F."/>
            <person name="MacCabe A."/>
            <person name="Maekelae M.R."/>
            <person name="Malavazi I."/>
            <person name="Melin P."/>
            <person name="Meyer V."/>
            <person name="Mielnichuk N."/>
            <person name="Miskei M."/>
            <person name="Molnar A.P."/>
            <person name="Mule G."/>
            <person name="Ngan C.Y."/>
            <person name="Orejas M."/>
            <person name="Orosz E."/>
            <person name="Ouedraogo J.P."/>
            <person name="Overkamp K.M."/>
            <person name="Park H.-S."/>
            <person name="Perrone G."/>
            <person name="Piumi F."/>
            <person name="Punt P.J."/>
            <person name="Ram A.F."/>
            <person name="Ramon A."/>
            <person name="Rauscher S."/>
            <person name="Record E."/>
            <person name="Riano-Pachon D.M."/>
            <person name="Robert V."/>
            <person name="Roehrig J."/>
            <person name="Ruller R."/>
            <person name="Salamov A."/>
            <person name="Salih N.S."/>
            <person name="Samson R.A."/>
            <person name="Sandor E."/>
            <person name="Sanguinetti M."/>
            <person name="Schuetze T."/>
            <person name="Sepcic K."/>
            <person name="Shelest E."/>
            <person name="Sherlock G."/>
            <person name="Sophianopoulou V."/>
            <person name="Squina F.M."/>
            <person name="Sun H."/>
            <person name="Susca A."/>
            <person name="Todd R.B."/>
            <person name="Tsang A."/>
            <person name="Unkles S.E."/>
            <person name="van de Wiele N."/>
            <person name="van Rossen-Uffink D."/>
            <person name="Oliveira J.V."/>
            <person name="Vesth T.C."/>
            <person name="Visser J."/>
            <person name="Yu J.-H."/>
            <person name="Zhou M."/>
            <person name="Andersen M.R."/>
            <person name="Archer D.B."/>
            <person name="Baker S.E."/>
            <person name="Benoit I."/>
            <person name="Brakhage A.A."/>
            <person name="Braus G.H."/>
            <person name="Fischer R."/>
            <person name="Frisvad J.C."/>
            <person name="Goldman G.H."/>
            <person name="Houbraken J."/>
            <person name="Oakley B."/>
            <person name="Pocsi I."/>
            <person name="Scazzocchio C."/>
            <person name="Seiboth B."/>
            <person name="vanKuyk P.A."/>
            <person name="Wortman J."/>
            <person name="Dyer P.S."/>
            <person name="Grigoriev I.V."/>
        </authorList>
    </citation>
    <scope>NUCLEOTIDE SEQUENCE [LARGE SCALE GENOMIC DNA]</scope>
    <source>
        <strain evidence="3">CBS 101740 / IMI 381727 / IBT 21946</strain>
    </source>
</reference>
<dbReference type="EMBL" id="KV878682">
    <property type="protein sequence ID" value="OJJ73123.1"/>
    <property type="molecule type" value="Genomic_DNA"/>
</dbReference>
<evidence type="ECO:0000313" key="2">
    <source>
        <dbReference type="EMBL" id="OJJ73123.1"/>
    </source>
</evidence>
<dbReference type="RefSeq" id="XP_067480371.1">
    <property type="nucleotide sequence ID" value="XM_067628439.1"/>
</dbReference>
<organism evidence="2 3">
    <name type="scientific">Aspergillus brasiliensis (strain CBS 101740 / IMI 381727 / IBT 21946)</name>
    <dbReference type="NCBI Taxonomy" id="767769"/>
    <lineage>
        <taxon>Eukaryota</taxon>
        <taxon>Fungi</taxon>
        <taxon>Dikarya</taxon>
        <taxon>Ascomycota</taxon>
        <taxon>Pezizomycotina</taxon>
        <taxon>Eurotiomycetes</taxon>
        <taxon>Eurotiomycetidae</taxon>
        <taxon>Eurotiales</taxon>
        <taxon>Aspergillaceae</taxon>
        <taxon>Aspergillus</taxon>
        <taxon>Aspergillus subgen. Circumdati</taxon>
    </lineage>
</organism>
<feature type="signal peptide" evidence="1">
    <location>
        <begin position="1"/>
        <end position="19"/>
    </location>
</feature>
<dbReference type="VEuPathDB" id="FungiDB:ASPBRDRAFT_63924"/>
<keyword evidence="3" id="KW-1185">Reference proteome</keyword>
<feature type="chain" id="PRO_5012973661" evidence="1">
    <location>
        <begin position="20"/>
        <end position="276"/>
    </location>
</feature>
<name>A0A1L9UN20_ASPBC</name>